<accession>A0A3P6DF82</accession>
<dbReference type="EMBL" id="LR031875">
    <property type="protein sequence ID" value="VDD29927.1"/>
    <property type="molecule type" value="Genomic_DNA"/>
</dbReference>
<dbReference type="AlphaFoldDB" id="A0A3P6DF82"/>
<feature type="region of interest" description="Disordered" evidence="1">
    <location>
        <begin position="54"/>
        <end position="73"/>
    </location>
</feature>
<organism evidence="2">
    <name type="scientific">Brassica oleracea</name>
    <name type="common">Wild cabbage</name>
    <dbReference type="NCBI Taxonomy" id="3712"/>
    <lineage>
        <taxon>Eukaryota</taxon>
        <taxon>Viridiplantae</taxon>
        <taxon>Streptophyta</taxon>
        <taxon>Embryophyta</taxon>
        <taxon>Tracheophyta</taxon>
        <taxon>Spermatophyta</taxon>
        <taxon>Magnoliopsida</taxon>
        <taxon>eudicotyledons</taxon>
        <taxon>Gunneridae</taxon>
        <taxon>Pentapetalae</taxon>
        <taxon>rosids</taxon>
        <taxon>malvids</taxon>
        <taxon>Brassicales</taxon>
        <taxon>Brassicaceae</taxon>
        <taxon>Brassiceae</taxon>
        <taxon>Brassica</taxon>
    </lineage>
</organism>
<name>A0A3P6DF82_BRAOL</name>
<evidence type="ECO:0000313" key="2">
    <source>
        <dbReference type="EMBL" id="VDD29927.1"/>
    </source>
</evidence>
<reference evidence="2" key="1">
    <citation type="submission" date="2018-11" db="EMBL/GenBank/DDBJ databases">
        <authorList>
            <consortium name="Genoscope - CEA"/>
            <person name="William W."/>
        </authorList>
    </citation>
    <scope>NUCLEOTIDE SEQUENCE</scope>
</reference>
<sequence>MGNITQNSSITNVSPLPSIILLGRPCRMLRINFKDGLTHQAGAARKEILNNKRTIGIPTSNRGPYNSTQSSPTLANLSTIGYQETISRSTLRKRRQLDHLHR</sequence>
<proteinExistence type="predicted"/>
<gene>
    <name evidence="2" type="ORF">BOLC9T55250H</name>
</gene>
<protein>
    <submittedName>
        <fullName evidence="2">Uncharacterized protein</fullName>
    </submittedName>
</protein>
<evidence type="ECO:0000256" key="1">
    <source>
        <dbReference type="SAM" id="MobiDB-lite"/>
    </source>
</evidence>